<evidence type="ECO:0000313" key="8">
    <source>
        <dbReference type="Proteomes" id="UP000366051"/>
    </source>
</evidence>
<keyword evidence="8" id="KW-1185">Reference proteome</keyword>
<dbReference type="GO" id="GO:0006508">
    <property type="term" value="P:proteolysis"/>
    <property type="evidence" value="ECO:0007669"/>
    <property type="project" value="UniProtKB-KW"/>
</dbReference>
<comment type="similarity">
    <text evidence="5">Belongs to the peptidase S8 family.</text>
</comment>
<gene>
    <name evidence="7" type="ORF">FTV88_1033</name>
</gene>
<name>A0A5Q2N3M7_9FIRM</name>
<evidence type="ECO:0000256" key="2">
    <source>
        <dbReference type="ARBA" id="ARBA00022737"/>
    </source>
</evidence>
<dbReference type="AlphaFoldDB" id="A0A5Q2N3M7"/>
<dbReference type="InterPro" id="IPR008979">
    <property type="entry name" value="Galactose-bd-like_sf"/>
</dbReference>
<dbReference type="OrthoDB" id="900053at2"/>
<dbReference type="InterPro" id="IPR051048">
    <property type="entry name" value="Peptidase_S8/S53_subtilisin"/>
</dbReference>
<dbReference type="PANTHER" id="PTHR43399:SF5">
    <property type="entry name" value="PEPTIDASE S8 FAMILY WITH PROTEASE-ASSOCIATED DOMAIN"/>
    <property type="match status" value="1"/>
</dbReference>
<dbReference type="Pfam" id="PF00395">
    <property type="entry name" value="SLH"/>
    <property type="match status" value="1"/>
</dbReference>
<sequence>MPKRPTQVLFLVCLFTITLLLTNPLTTAEPTPQLLADRSRDGIGAALVHTPHLIHSQGITGRGETIALADSGLDRGDINNLHPDFQSQPGQKPKILTIQSWSNGPTADTIGHGTHMAGIIAGTGAASAGQYKGMAPDASLYIQAIVDEDEQIKAPDDLSRLYLPAYQAASYIHVNGWGTPGNRYNRGAYQTDRFMANYPDFLVLFGAGNDGPEERTLTGESNSKNALVVGASPGNRGLNDNNMAHDEAQAAALSSRGPTLDGRIKPDLIAPGTGIISTASSMIEPEKHYTIDQGTSMAVATTGGAAALLRQYFRERESIKPSSALLKAALINGARFEGEADPQLHNREERSPLHQGSGFGLLDIGRTLIAFQEKLFTYEDVTIGLQEGKVYPFTVTAHPDLGPLKITLSWTDPADETGTGRLVNDLDLVVLDPEGQAYVGNNHLAIEGPDRRNNVEQVIIPKPRAGEYTIEVRGQKVQPQGQPFALVMGQVPAEEILHTDPATTAPNNEATPPLIVAINDQVKKLQPEDPAYQDLPAGLLTYRGPYQRYAALRIVEEQAIEMGTLSGRAYITPVHPERRHESYPLAAEGKIWINNTIVPTWLPWAKGAKATIWLDQLRQEALQVKASYDTIEGRIQDWSITDRTLQLFEDNKTYLVHPQAWLEWRDEPLGEAHVPGPLLESLETAQVYVGSTLRLILDPESNDVNYIQVQRTMAQGMIQAAQPEQGSLTVEGFGPLKVMDHAPISRNGERANLRDLRPGDYIEAVLLPDTQEAVTITATSKVHWGKIFYLSAQDKIVYYSDQYQRSHQRPIANNAKIQRWDMAVDLSTIPIGGWAWFTLNAEGEVQAIHLVETEATAAQQVRSINRQTQEIITEEDRRYRLFSLTALSRDGLPIPITALQRGEAIEITPLFAPTYEERTYYAAAITAPRNHHRTTEDREAIEINVFASPMGEDFYIWGQTTATELYLYPTASNERISLPIQRGTGQFVWWTRPQREEQGYQLVAHNDQGAVEGRYISLPQRSNNRFYDLQGHWGEEVVLRFVQQGLIKGYGDYTFRPEQTMTLQELAVLFSRTFGWPEPAKESQPKGQARSVAPWAQSAIAFLKNQYPIIAQQEMEKPVQQQDLLHLIDNEMKRAQLEPINWQEKPDYIFGTGGYNPEKSINRITAVMLLDAVLKAIEEEQKKNPKGA</sequence>
<dbReference type="EMBL" id="CP045875">
    <property type="protein sequence ID" value="QGG47185.1"/>
    <property type="molecule type" value="Genomic_DNA"/>
</dbReference>
<dbReference type="Gene3D" id="2.60.120.380">
    <property type="match status" value="1"/>
</dbReference>
<accession>A0A5Q2N3M7</accession>
<keyword evidence="1 5" id="KW-0645">Protease</keyword>
<dbReference type="KEGG" id="hcv:FTV88_1033"/>
<keyword evidence="3 5" id="KW-0378">Hydrolase</keyword>
<dbReference type="Gene3D" id="3.40.50.200">
    <property type="entry name" value="Peptidase S8/S53 domain"/>
    <property type="match status" value="1"/>
</dbReference>
<dbReference type="InterPro" id="IPR015500">
    <property type="entry name" value="Peptidase_S8_subtilisin-rel"/>
</dbReference>
<protein>
    <submittedName>
        <fullName evidence="7">Subtilisin-like serine protease</fullName>
    </submittedName>
</protein>
<dbReference type="GO" id="GO:0004252">
    <property type="term" value="F:serine-type endopeptidase activity"/>
    <property type="evidence" value="ECO:0007669"/>
    <property type="project" value="UniProtKB-UniRule"/>
</dbReference>
<dbReference type="InterPro" id="IPR034058">
    <property type="entry name" value="TagA/B/C/D_pept_dom"/>
</dbReference>
<keyword evidence="2" id="KW-0677">Repeat</keyword>
<dbReference type="PRINTS" id="PR00723">
    <property type="entry name" value="SUBTILISIN"/>
</dbReference>
<feature type="domain" description="SLH" evidence="6">
    <location>
        <begin position="1021"/>
        <end position="1084"/>
    </location>
</feature>
<reference evidence="8" key="1">
    <citation type="submission" date="2019-11" db="EMBL/GenBank/DDBJ databases">
        <title>Genome sequence of Heliorestis convoluta strain HH, an alkaliphilic and minimalistic phototrophic bacterium from a soda lake in Egypt.</title>
        <authorList>
            <person name="Dewey E.D."/>
            <person name="Stokes L.M."/>
            <person name="Burchell B.M."/>
            <person name="Shaffer K.N."/>
            <person name="Huntington A.M."/>
            <person name="Baker J.M."/>
            <person name="Nadendla S."/>
            <person name="Giglio M.G."/>
            <person name="Touchman J.W."/>
            <person name="Blankenship R.E."/>
            <person name="Madigan M.T."/>
            <person name="Sattley W.M."/>
        </authorList>
    </citation>
    <scope>NUCLEOTIDE SEQUENCE [LARGE SCALE GENOMIC DNA]</scope>
    <source>
        <strain evidence="8">HH</strain>
    </source>
</reference>
<dbReference type="SUPFAM" id="SSF49785">
    <property type="entry name" value="Galactose-binding domain-like"/>
    <property type="match status" value="1"/>
</dbReference>
<dbReference type="SUPFAM" id="SSF52743">
    <property type="entry name" value="Subtilisin-like"/>
    <property type="match status" value="1"/>
</dbReference>
<dbReference type="InterPro" id="IPR036852">
    <property type="entry name" value="Peptidase_S8/S53_dom_sf"/>
</dbReference>
<dbReference type="InterPro" id="IPR000209">
    <property type="entry name" value="Peptidase_S8/S53_dom"/>
</dbReference>
<dbReference type="RefSeq" id="WP_153724620.1">
    <property type="nucleotide sequence ID" value="NZ_CP045875.1"/>
</dbReference>
<organism evidence="7 8">
    <name type="scientific">Heliorestis convoluta</name>
    <dbReference type="NCBI Taxonomy" id="356322"/>
    <lineage>
        <taxon>Bacteria</taxon>
        <taxon>Bacillati</taxon>
        <taxon>Bacillota</taxon>
        <taxon>Clostridia</taxon>
        <taxon>Eubacteriales</taxon>
        <taxon>Heliobacteriaceae</taxon>
        <taxon>Heliorestis</taxon>
    </lineage>
</organism>
<dbReference type="CDD" id="cd04842">
    <property type="entry name" value="Peptidases_S8_Kp43_protease"/>
    <property type="match status" value="1"/>
</dbReference>
<dbReference type="PROSITE" id="PS51892">
    <property type="entry name" value="SUBTILASE"/>
    <property type="match status" value="1"/>
</dbReference>
<dbReference type="PANTHER" id="PTHR43399">
    <property type="entry name" value="SUBTILISIN-RELATED"/>
    <property type="match status" value="1"/>
</dbReference>
<evidence type="ECO:0000313" key="7">
    <source>
        <dbReference type="EMBL" id="QGG47185.1"/>
    </source>
</evidence>
<evidence type="ECO:0000259" key="6">
    <source>
        <dbReference type="PROSITE" id="PS51272"/>
    </source>
</evidence>
<evidence type="ECO:0000256" key="4">
    <source>
        <dbReference type="ARBA" id="ARBA00022825"/>
    </source>
</evidence>
<evidence type="ECO:0000256" key="1">
    <source>
        <dbReference type="ARBA" id="ARBA00022670"/>
    </source>
</evidence>
<dbReference type="PROSITE" id="PS51272">
    <property type="entry name" value="SLH"/>
    <property type="match status" value="1"/>
</dbReference>
<evidence type="ECO:0000256" key="5">
    <source>
        <dbReference type="PROSITE-ProRule" id="PRU01240"/>
    </source>
</evidence>
<dbReference type="Pfam" id="PF00082">
    <property type="entry name" value="Peptidase_S8"/>
    <property type="match status" value="1"/>
</dbReference>
<feature type="active site" description="Charge relay system" evidence="5">
    <location>
        <position position="70"/>
    </location>
</feature>
<feature type="active site" description="Charge relay system" evidence="5">
    <location>
        <position position="112"/>
    </location>
</feature>
<dbReference type="Proteomes" id="UP000366051">
    <property type="component" value="Chromosome"/>
</dbReference>
<proteinExistence type="inferred from homology"/>
<keyword evidence="4 5" id="KW-0720">Serine protease</keyword>
<evidence type="ECO:0000256" key="3">
    <source>
        <dbReference type="ARBA" id="ARBA00022801"/>
    </source>
</evidence>
<feature type="active site" description="Charge relay system" evidence="5">
    <location>
        <position position="296"/>
    </location>
</feature>
<dbReference type="InterPro" id="IPR001119">
    <property type="entry name" value="SLH_dom"/>
</dbReference>